<dbReference type="FunFam" id="1.10.1520.10:FF:000001">
    <property type="entry name" value="Ribonuclease 3"/>
    <property type="match status" value="1"/>
</dbReference>
<dbReference type="EMBL" id="JACIJB010000006">
    <property type="protein sequence ID" value="MBB5660855.1"/>
    <property type="molecule type" value="Genomic_DNA"/>
</dbReference>
<dbReference type="Proteomes" id="UP000548978">
    <property type="component" value="Unassembled WGS sequence"/>
</dbReference>
<dbReference type="GO" id="GO:0008033">
    <property type="term" value="P:tRNA processing"/>
    <property type="evidence" value="ECO:0007669"/>
    <property type="project" value="UniProtKB-KW"/>
</dbReference>
<comment type="subunit">
    <text evidence="9">Homodimer.</text>
</comment>
<keyword evidence="8 9" id="KW-0694">RNA-binding</keyword>
<comment type="catalytic activity">
    <reaction evidence="1 9">
        <text>Endonucleolytic cleavage to 5'-phosphomonoester.</text>
        <dbReference type="EC" id="3.1.26.3"/>
    </reaction>
</comment>
<evidence type="ECO:0000313" key="12">
    <source>
        <dbReference type="EMBL" id="MBB5660855.1"/>
    </source>
</evidence>
<feature type="binding site" evidence="9">
    <location>
        <position position="128"/>
    </location>
    <ligand>
        <name>Mg(2+)</name>
        <dbReference type="ChEBI" id="CHEBI:18420"/>
    </ligand>
</feature>
<evidence type="ECO:0000256" key="2">
    <source>
        <dbReference type="ARBA" id="ARBA00010183"/>
    </source>
</evidence>
<keyword evidence="9" id="KW-0963">Cytoplasm</keyword>
<feature type="domain" description="DRBM" evidence="10">
    <location>
        <begin position="168"/>
        <end position="237"/>
    </location>
</feature>
<comment type="caution">
    <text evidence="12">The sequence shown here is derived from an EMBL/GenBank/DDBJ whole genome shotgun (WGS) entry which is preliminary data.</text>
</comment>
<dbReference type="SUPFAM" id="SSF69065">
    <property type="entry name" value="RNase III domain-like"/>
    <property type="match status" value="1"/>
</dbReference>
<dbReference type="InterPro" id="IPR014720">
    <property type="entry name" value="dsRBD_dom"/>
</dbReference>
<dbReference type="InterPro" id="IPR000999">
    <property type="entry name" value="RNase_III_dom"/>
</dbReference>
<keyword evidence="4 9" id="KW-0507">mRNA processing</keyword>
<gene>
    <name evidence="9" type="primary">rnc</name>
    <name evidence="12" type="ORF">FHS65_001608</name>
</gene>
<organism evidence="12 13">
    <name type="scientific">Brevundimonas halotolerans</name>
    <dbReference type="NCBI Taxonomy" id="69670"/>
    <lineage>
        <taxon>Bacteria</taxon>
        <taxon>Pseudomonadati</taxon>
        <taxon>Pseudomonadota</taxon>
        <taxon>Alphaproteobacteria</taxon>
        <taxon>Caulobacterales</taxon>
        <taxon>Caulobacteraceae</taxon>
        <taxon>Brevundimonas</taxon>
    </lineage>
</organism>
<dbReference type="SUPFAM" id="SSF54768">
    <property type="entry name" value="dsRNA-binding domain-like"/>
    <property type="match status" value="1"/>
</dbReference>
<keyword evidence="3 9" id="KW-0698">rRNA processing</keyword>
<dbReference type="InterPro" id="IPR011907">
    <property type="entry name" value="RNase_III"/>
</dbReference>
<dbReference type="GO" id="GO:0003725">
    <property type="term" value="F:double-stranded RNA binding"/>
    <property type="evidence" value="ECO:0007669"/>
    <property type="project" value="TreeGrafter"/>
</dbReference>
<feature type="domain" description="RNase III" evidence="11">
    <location>
        <begin position="9"/>
        <end position="142"/>
    </location>
</feature>
<dbReference type="GO" id="GO:0019843">
    <property type="term" value="F:rRNA binding"/>
    <property type="evidence" value="ECO:0007669"/>
    <property type="project" value="UniProtKB-KW"/>
</dbReference>
<comment type="function">
    <text evidence="9">Digests double-stranded RNA. Involved in the processing of primary rRNA transcript to yield the immediate precursors to the large and small rRNAs (23S and 16S). Processes some mRNAs, and tRNAs when they are encoded in the rRNA operon. Processes pre-crRNA and tracrRNA of type II CRISPR loci if present in the organism.</text>
</comment>
<keyword evidence="9" id="KW-0819">tRNA processing</keyword>
<dbReference type="CDD" id="cd10845">
    <property type="entry name" value="DSRM_RNAse_III_family"/>
    <property type="match status" value="1"/>
</dbReference>
<evidence type="ECO:0000256" key="3">
    <source>
        <dbReference type="ARBA" id="ARBA00022552"/>
    </source>
</evidence>
<feature type="active site" evidence="9">
    <location>
        <position position="59"/>
    </location>
</feature>
<dbReference type="PANTHER" id="PTHR11207:SF0">
    <property type="entry name" value="RIBONUCLEASE 3"/>
    <property type="match status" value="1"/>
</dbReference>
<dbReference type="GO" id="GO:0010468">
    <property type="term" value="P:regulation of gene expression"/>
    <property type="evidence" value="ECO:0007669"/>
    <property type="project" value="TreeGrafter"/>
</dbReference>
<dbReference type="Gene3D" id="3.30.160.20">
    <property type="match status" value="1"/>
</dbReference>
<dbReference type="AlphaFoldDB" id="A0A7W9A463"/>
<dbReference type="Pfam" id="PF00035">
    <property type="entry name" value="dsrm"/>
    <property type="match status" value="1"/>
</dbReference>
<dbReference type="EC" id="3.1.26.3" evidence="9"/>
<dbReference type="PROSITE" id="PS50137">
    <property type="entry name" value="DS_RBD"/>
    <property type="match status" value="1"/>
</dbReference>
<comment type="similarity">
    <text evidence="2">Belongs to the ribonuclease III family.</text>
</comment>
<dbReference type="PROSITE" id="PS50142">
    <property type="entry name" value="RNASE_3_2"/>
    <property type="match status" value="1"/>
</dbReference>
<dbReference type="Gene3D" id="1.10.1520.10">
    <property type="entry name" value="Ribonuclease III domain"/>
    <property type="match status" value="1"/>
</dbReference>
<dbReference type="CDD" id="cd00593">
    <property type="entry name" value="RIBOc"/>
    <property type="match status" value="1"/>
</dbReference>
<dbReference type="GO" id="GO:0005737">
    <property type="term" value="C:cytoplasm"/>
    <property type="evidence" value="ECO:0007669"/>
    <property type="project" value="UniProtKB-SubCell"/>
</dbReference>
<evidence type="ECO:0000256" key="5">
    <source>
        <dbReference type="ARBA" id="ARBA00022722"/>
    </source>
</evidence>
<dbReference type="HAMAP" id="MF_00104">
    <property type="entry name" value="RNase_III"/>
    <property type="match status" value="1"/>
</dbReference>
<keyword evidence="5 9" id="KW-0540">Nuclease</keyword>
<dbReference type="GO" id="GO:0006364">
    <property type="term" value="P:rRNA processing"/>
    <property type="evidence" value="ECO:0007669"/>
    <property type="project" value="UniProtKB-UniRule"/>
</dbReference>
<evidence type="ECO:0000256" key="4">
    <source>
        <dbReference type="ARBA" id="ARBA00022664"/>
    </source>
</evidence>
<reference evidence="12 13" key="1">
    <citation type="submission" date="2020-08" db="EMBL/GenBank/DDBJ databases">
        <title>Genomic Encyclopedia of Type Strains, Phase IV (KMG-IV): sequencing the most valuable type-strain genomes for metagenomic binning, comparative biology and taxonomic classification.</title>
        <authorList>
            <person name="Goeker M."/>
        </authorList>
    </citation>
    <scope>NUCLEOTIDE SEQUENCE [LARGE SCALE GENOMIC DNA]</scope>
    <source>
        <strain evidence="12 13">DSM 24448</strain>
    </source>
</reference>
<keyword evidence="6 9" id="KW-0255">Endonuclease</keyword>
<dbReference type="InterPro" id="IPR036389">
    <property type="entry name" value="RNase_III_sf"/>
</dbReference>
<dbReference type="GO" id="GO:0004525">
    <property type="term" value="F:ribonuclease III activity"/>
    <property type="evidence" value="ECO:0007669"/>
    <property type="project" value="UniProtKB-UniRule"/>
</dbReference>
<feature type="active site" evidence="9">
    <location>
        <position position="131"/>
    </location>
</feature>
<name>A0A7W9A463_9CAUL</name>
<dbReference type="PANTHER" id="PTHR11207">
    <property type="entry name" value="RIBONUCLEASE III"/>
    <property type="match status" value="1"/>
</dbReference>
<keyword evidence="9" id="KW-0460">Magnesium</keyword>
<evidence type="ECO:0000259" key="11">
    <source>
        <dbReference type="PROSITE" id="PS50142"/>
    </source>
</evidence>
<sequence>MADRRNEAVRALAQTLGYEFRDPSLLERALTHPSVGEGAAHDAVGRPILDNQRLEFFGDRVLGLLVAERLMRDFPQADEGEMSSRLHGLVDKAACARVGEAAGVGPALRMSPGESKQGGRRRDGILADAMEAILAAIYFDGGLDAARTAFDHLWRNELENPSSRSLSNPKSSLQEWSLKVGRGLPAYRVVERTGSDHAPTFRVEVTISGTDALTATGRSRQEAEKAAALALMMREGVI</sequence>
<evidence type="ECO:0000313" key="13">
    <source>
        <dbReference type="Proteomes" id="UP000548978"/>
    </source>
</evidence>
<proteinExistence type="inferred from homology"/>
<feature type="binding site" evidence="9">
    <location>
        <position position="55"/>
    </location>
    <ligand>
        <name>Mg(2+)</name>
        <dbReference type="ChEBI" id="CHEBI:18420"/>
    </ligand>
</feature>
<dbReference type="Pfam" id="PF14622">
    <property type="entry name" value="Ribonucleas_3_3"/>
    <property type="match status" value="1"/>
</dbReference>
<protein>
    <recommendedName>
        <fullName evidence="9">Ribonuclease 3</fullName>
        <ecNumber evidence="9">3.1.26.3</ecNumber>
    </recommendedName>
    <alternativeName>
        <fullName evidence="9">Ribonuclease III</fullName>
        <shortName evidence="9">RNase III</shortName>
    </alternativeName>
</protein>
<feature type="binding site" evidence="9">
    <location>
        <position position="131"/>
    </location>
    <ligand>
        <name>Mg(2+)</name>
        <dbReference type="ChEBI" id="CHEBI:18420"/>
    </ligand>
</feature>
<dbReference type="NCBIfam" id="TIGR02191">
    <property type="entry name" value="RNaseIII"/>
    <property type="match status" value="1"/>
</dbReference>
<evidence type="ECO:0000256" key="1">
    <source>
        <dbReference type="ARBA" id="ARBA00000109"/>
    </source>
</evidence>
<keyword evidence="7 9" id="KW-0378">Hydrolase</keyword>
<dbReference type="SMART" id="SM00358">
    <property type="entry name" value="DSRM"/>
    <property type="match status" value="1"/>
</dbReference>
<evidence type="ECO:0000259" key="10">
    <source>
        <dbReference type="PROSITE" id="PS50137"/>
    </source>
</evidence>
<evidence type="ECO:0000256" key="6">
    <source>
        <dbReference type="ARBA" id="ARBA00022759"/>
    </source>
</evidence>
<dbReference type="RefSeq" id="WP_123286959.1">
    <property type="nucleotide sequence ID" value="NZ_JACIJB010000006.1"/>
</dbReference>
<dbReference type="GO" id="GO:0006397">
    <property type="term" value="P:mRNA processing"/>
    <property type="evidence" value="ECO:0007669"/>
    <property type="project" value="UniProtKB-UniRule"/>
</dbReference>
<evidence type="ECO:0000256" key="8">
    <source>
        <dbReference type="ARBA" id="ARBA00022884"/>
    </source>
</evidence>
<keyword evidence="9" id="KW-0699">rRNA-binding</keyword>
<evidence type="ECO:0000256" key="7">
    <source>
        <dbReference type="ARBA" id="ARBA00022801"/>
    </source>
</evidence>
<dbReference type="GO" id="GO:0046872">
    <property type="term" value="F:metal ion binding"/>
    <property type="evidence" value="ECO:0007669"/>
    <property type="project" value="UniProtKB-KW"/>
</dbReference>
<comment type="cofactor">
    <cofactor evidence="9">
        <name>Mg(2+)</name>
        <dbReference type="ChEBI" id="CHEBI:18420"/>
    </cofactor>
</comment>
<dbReference type="SMART" id="SM00535">
    <property type="entry name" value="RIBOc"/>
    <property type="match status" value="1"/>
</dbReference>
<keyword evidence="13" id="KW-1185">Reference proteome</keyword>
<comment type="subcellular location">
    <subcellularLocation>
        <location evidence="9">Cytoplasm</location>
    </subcellularLocation>
</comment>
<dbReference type="OrthoDB" id="9805026at2"/>
<keyword evidence="9" id="KW-0479">Metal-binding</keyword>
<accession>A0A7W9A463</accession>
<evidence type="ECO:0000256" key="9">
    <source>
        <dbReference type="HAMAP-Rule" id="MF_00104"/>
    </source>
</evidence>